<gene>
    <name evidence="2" type="ORF">N5J77_24205</name>
</gene>
<name>A0AA42WYN6_SPHYA</name>
<feature type="domain" description="DNA/RNA non-specific endonuclease/pyrophosphatase/phosphodiesterase" evidence="1">
    <location>
        <begin position="1"/>
        <end position="160"/>
    </location>
</feature>
<dbReference type="RefSeq" id="WP_279729550.1">
    <property type="nucleotide sequence ID" value="NZ_JAOCKX010000052.1"/>
</dbReference>
<keyword evidence="2" id="KW-0540">Nuclease</keyword>
<dbReference type="EMBL" id="JAOCKX010000052">
    <property type="protein sequence ID" value="MDH2134240.1"/>
    <property type="molecule type" value="Genomic_DNA"/>
</dbReference>
<dbReference type="GO" id="GO:0046872">
    <property type="term" value="F:metal ion binding"/>
    <property type="evidence" value="ECO:0007669"/>
    <property type="project" value="InterPro"/>
</dbReference>
<dbReference type="GO" id="GO:0016787">
    <property type="term" value="F:hydrolase activity"/>
    <property type="evidence" value="ECO:0007669"/>
    <property type="project" value="InterPro"/>
</dbReference>
<dbReference type="Gene3D" id="3.40.570.10">
    <property type="entry name" value="Extracellular Endonuclease, subunit A"/>
    <property type="match status" value="1"/>
</dbReference>
<dbReference type="GO" id="GO:0004519">
    <property type="term" value="F:endonuclease activity"/>
    <property type="evidence" value="ECO:0007669"/>
    <property type="project" value="UniProtKB-KW"/>
</dbReference>
<evidence type="ECO:0000313" key="2">
    <source>
        <dbReference type="EMBL" id="MDH2134240.1"/>
    </source>
</evidence>
<dbReference type="Proteomes" id="UP001162318">
    <property type="component" value="Unassembled WGS sequence"/>
</dbReference>
<protein>
    <submittedName>
        <fullName evidence="2">DNA/RNA non-specific endonuclease</fullName>
    </submittedName>
</protein>
<evidence type="ECO:0000313" key="3">
    <source>
        <dbReference type="Proteomes" id="UP001162318"/>
    </source>
</evidence>
<organism evidence="2 3">
    <name type="scientific">Sphingobium yanoikuyae</name>
    <name type="common">Sphingomonas yanoikuyae</name>
    <dbReference type="NCBI Taxonomy" id="13690"/>
    <lineage>
        <taxon>Bacteria</taxon>
        <taxon>Pseudomonadati</taxon>
        <taxon>Pseudomonadota</taxon>
        <taxon>Alphaproteobacteria</taxon>
        <taxon>Sphingomonadales</taxon>
        <taxon>Sphingomonadaceae</taxon>
        <taxon>Sphingobium</taxon>
    </lineage>
</organism>
<dbReference type="GO" id="GO:0003676">
    <property type="term" value="F:nucleic acid binding"/>
    <property type="evidence" value="ECO:0007669"/>
    <property type="project" value="InterPro"/>
</dbReference>
<comment type="caution">
    <text evidence="2">The sequence shown here is derived from an EMBL/GenBank/DDBJ whole genome shotgun (WGS) entry which is preliminary data.</text>
</comment>
<proteinExistence type="predicted"/>
<keyword evidence="2" id="KW-0378">Hydrolase</keyword>
<sequence length="170" mass="18474">MVRREDNAWGDNTSEIEYADSDTFHWTNCTPQHATFNRSQPGKQWPGAKGLWGGFESHIQRNLQAGDTRACILAGPVLAADDPSEDFGMGTVQYPLTIWKIVAVSSPDAGGGRSLRTYGFLLSQKDVVDRFGVELAPGEYARYQISLATIADRTGVVFDGALLAADAHPT</sequence>
<dbReference type="InterPro" id="IPR044925">
    <property type="entry name" value="His-Me_finger_sf"/>
</dbReference>
<accession>A0AA42WYN6</accession>
<dbReference type="InterPro" id="IPR001604">
    <property type="entry name" value="Endo_G_ENPP1-like_dom"/>
</dbReference>
<reference evidence="2" key="1">
    <citation type="submission" date="2022-09" db="EMBL/GenBank/DDBJ databases">
        <title>Intensive care unit water sources are persistently colonized with multi-drug resistant bacteria and are the site of extensive horizontal gene transfer of antibiotic resistance genes.</title>
        <authorList>
            <person name="Diorio-Toth L."/>
        </authorList>
    </citation>
    <scope>NUCLEOTIDE SEQUENCE</scope>
    <source>
        <strain evidence="2">GD03659</strain>
    </source>
</reference>
<keyword evidence="2" id="KW-0255">Endonuclease</keyword>
<dbReference type="Pfam" id="PF01223">
    <property type="entry name" value="Endonuclease_NS"/>
    <property type="match status" value="1"/>
</dbReference>
<dbReference type="InterPro" id="IPR044929">
    <property type="entry name" value="DNA/RNA_non-sp_Endonuclease_sf"/>
</dbReference>
<evidence type="ECO:0000259" key="1">
    <source>
        <dbReference type="Pfam" id="PF01223"/>
    </source>
</evidence>
<dbReference type="AlphaFoldDB" id="A0AA42WYN6"/>
<dbReference type="SUPFAM" id="SSF54060">
    <property type="entry name" value="His-Me finger endonucleases"/>
    <property type="match status" value="1"/>
</dbReference>